<dbReference type="InterPro" id="IPR018060">
    <property type="entry name" value="HTH_AraC"/>
</dbReference>
<evidence type="ECO:0000256" key="1">
    <source>
        <dbReference type="ARBA" id="ARBA00023015"/>
    </source>
</evidence>
<dbReference type="OrthoDB" id="7285481at2"/>
<dbReference type="Gene3D" id="1.10.10.60">
    <property type="entry name" value="Homeodomain-like"/>
    <property type="match status" value="1"/>
</dbReference>
<evidence type="ECO:0000256" key="2">
    <source>
        <dbReference type="ARBA" id="ARBA00023163"/>
    </source>
</evidence>
<dbReference type="InterPro" id="IPR009057">
    <property type="entry name" value="Homeodomain-like_sf"/>
</dbReference>
<dbReference type="SMART" id="SM00342">
    <property type="entry name" value="HTH_ARAC"/>
    <property type="match status" value="1"/>
</dbReference>
<keyword evidence="2" id="KW-0804">Transcription</keyword>
<keyword evidence="5" id="KW-1185">Reference proteome</keyword>
<sequence>MIARSPVWEGRMIQTGHVATPPLAYFNAVNTFDPGEAEDGVARIFCPHRLTPLKSGAPGFHAMHNSARFDGYSVNYVQYGAEVEIDPGKLDGFFLLQVPLSGSSDVRCGAARVASTPRVATLLSPTLPTVMTWHAGCRKLIVLIERKVVEGHLAALLDRRIDAVEFETQVPLMDAVGQAIRAHVMLMQEAATQSVVLPAGSGRLVQRELRNGLVGLLLTGLVHDRSTLLAHGAAMPAPGHVKRVEDFLNAHPDREVSVSELAEIAGVSLRSLQDGFRRFRNMTLTDAIRDARLAYWRRLLEAPPAGAGVGALAIAAGLTHLGRAAALYAKRYGETPSDTLRRHRRSRQ</sequence>
<reference evidence="4 5" key="1">
    <citation type="submission" date="2017-05" db="EMBL/GenBank/DDBJ databases">
        <title>Full genome sequence of Pseudorhodoplanes sinuspersici.</title>
        <authorList>
            <person name="Dastgheib S.M.M."/>
            <person name="Shavandi M."/>
            <person name="Tirandaz H."/>
        </authorList>
    </citation>
    <scope>NUCLEOTIDE SEQUENCE [LARGE SCALE GENOMIC DNA]</scope>
    <source>
        <strain evidence="4 5">RIPI110</strain>
    </source>
</reference>
<evidence type="ECO:0000313" key="4">
    <source>
        <dbReference type="EMBL" id="ARQ01209.1"/>
    </source>
</evidence>
<dbReference type="InterPro" id="IPR035418">
    <property type="entry name" value="AraC-bd_2"/>
</dbReference>
<dbReference type="STRING" id="1235591.CAK95_20490"/>
<feature type="domain" description="HTH araC/xylS-type" evidence="3">
    <location>
        <begin position="242"/>
        <end position="342"/>
    </location>
</feature>
<dbReference type="PANTHER" id="PTHR47893">
    <property type="entry name" value="REGULATORY PROTEIN PCHR"/>
    <property type="match status" value="1"/>
</dbReference>
<evidence type="ECO:0000313" key="5">
    <source>
        <dbReference type="Proteomes" id="UP000194137"/>
    </source>
</evidence>
<dbReference type="Pfam" id="PF14525">
    <property type="entry name" value="AraC_binding_2"/>
    <property type="match status" value="1"/>
</dbReference>
<evidence type="ECO:0000259" key="3">
    <source>
        <dbReference type="PROSITE" id="PS01124"/>
    </source>
</evidence>
<organism evidence="4 5">
    <name type="scientific">Pseudorhodoplanes sinuspersici</name>
    <dbReference type="NCBI Taxonomy" id="1235591"/>
    <lineage>
        <taxon>Bacteria</taxon>
        <taxon>Pseudomonadati</taxon>
        <taxon>Pseudomonadota</taxon>
        <taxon>Alphaproteobacteria</taxon>
        <taxon>Hyphomicrobiales</taxon>
        <taxon>Pseudorhodoplanes</taxon>
    </lineage>
</organism>
<proteinExistence type="predicted"/>
<dbReference type="Pfam" id="PF12833">
    <property type="entry name" value="HTH_18"/>
    <property type="match status" value="1"/>
</dbReference>
<dbReference type="GO" id="GO:0043565">
    <property type="term" value="F:sequence-specific DNA binding"/>
    <property type="evidence" value="ECO:0007669"/>
    <property type="project" value="InterPro"/>
</dbReference>
<dbReference type="PANTHER" id="PTHR47893:SF1">
    <property type="entry name" value="REGULATORY PROTEIN PCHR"/>
    <property type="match status" value="1"/>
</dbReference>
<dbReference type="InterPro" id="IPR053142">
    <property type="entry name" value="PchR_regulatory_protein"/>
</dbReference>
<dbReference type="Proteomes" id="UP000194137">
    <property type="component" value="Chromosome"/>
</dbReference>
<name>A0A1W6ZUU0_9HYPH</name>
<dbReference type="SUPFAM" id="SSF46689">
    <property type="entry name" value="Homeodomain-like"/>
    <property type="match status" value="1"/>
</dbReference>
<gene>
    <name evidence="4" type="ORF">CAK95_20490</name>
</gene>
<dbReference type="GO" id="GO:0003700">
    <property type="term" value="F:DNA-binding transcription factor activity"/>
    <property type="evidence" value="ECO:0007669"/>
    <property type="project" value="InterPro"/>
</dbReference>
<dbReference type="EMBL" id="CP021112">
    <property type="protein sequence ID" value="ARQ01209.1"/>
    <property type="molecule type" value="Genomic_DNA"/>
</dbReference>
<dbReference type="PROSITE" id="PS01124">
    <property type="entry name" value="HTH_ARAC_FAMILY_2"/>
    <property type="match status" value="1"/>
</dbReference>
<dbReference type="KEGG" id="psin:CAK95_20490"/>
<dbReference type="AlphaFoldDB" id="A0A1W6ZUU0"/>
<keyword evidence="1" id="KW-0805">Transcription regulation</keyword>
<accession>A0A1W6ZUU0</accession>
<protein>
    <recommendedName>
        <fullName evidence="3">HTH araC/xylS-type domain-containing protein</fullName>
    </recommendedName>
</protein>